<keyword evidence="3" id="KW-1185">Reference proteome</keyword>
<dbReference type="InterPro" id="IPR029063">
    <property type="entry name" value="SAM-dependent_MTases_sf"/>
</dbReference>
<gene>
    <name evidence="2" type="ORF">CATYP_06305</name>
</gene>
<dbReference type="RefSeq" id="WP_038605801.1">
    <property type="nucleotide sequence ID" value="NZ_CP008944.1"/>
</dbReference>
<evidence type="ECO:0000259" key="1">
    <source>
        <dbReference type="Pfam" id="PF18096"/>
    </source>
</evidence>
<reference evidence="2 3" key="1">
    <citation type="submission" date="2014-07" db="EMBL/GenBank/DDBJ databases">
        <title>Complete genome sequence of Corynebacterium atypicum DSM 44849: identifiction of the mycolic acid biosynthesis genes.</title>
        <authorList>
            <person name="Tippelt A."/>
            <person name="Mollmann S."/>
            <person name="Albersmeier A."/>
            <person name="Jaenicke S."/>
            <person name="Ruckert C."/>
            <person name="Tauch A."/>
        </authorList>
    </citation>
    <scope>NUCLEOTIDE SEQUENCE [LARGE SCALE GENOMIC DNA]</scope>
    <source>
        <strain evidence="2 3">R2070</strain>
    </source>
</reference>
<feature type="domain" description="THUMP-like" evidence="1">
    <location>
        <begin position="307"/>
        <end position="374"/>
    </location>
</feature>
<evidence type="ECO:0000313" key="2">
    <source>
        <dbReference type="EMBL" id="AIG64282.1"/>
    </source>
</evidence>
<dbReference type="Proteomes" id="UP000028504">
    <property type="component" value="Chromosome"/>
</dbReference>
<proteinExistence type="predicted"/>
<dbReference type="Gene3D" id="3.40.50.150">
    <property type="entry name" value="Vaccinia Virus protein VP39"/>
    <property type="match status" value="1"/>
</dbReference>
<dbReference type="InterPro" id="IPR041497">
    <property type="entry name" value="Thump-like"/>
</dbReference>
<dbReference type="EMBL" id="CP008944">
    <property type="protein sequence ID" value="AIG64282.1"/>
    <property type="molecule type" value="Genomic_DNA"/>
</dbReference>
<sequence length="381" mass="40603">MSFTYAEVDFLAAHAGEVDELAAQAGLTKKTALADAALFRRHFGEFGRACLELAQARRRMPGWLADSESSQQATHRLVAAERARLFAAAGVTRVVDVTCSVGGEGPAMLHQGLGYFGSDVDLARLKMATLNVPEGSFYAADALAPAVRARDGEVILADPARRSGGRRITRTADLKPPPAELERVYAGRRLAIKCAPGIDYSDWPGLVSVVSVDGGVKEAGLYSPQFGTGRQAVVIRTSGTAPRVDRIDSSYPSEVAVGRCGRFILDPDGAIVRAGLVAHYACREGLWMLDPHIAYLTGARLPAGTSGFEVLDEVPLKRLKAALAARDCGSAEILVRGVDLDPDQLRAKLKLTGRKQLAVVIARVGNSARAFVCSSRVHSLQ</sequence>
<organism evidence="2 3">
    <name type="scientific">Corynebacterium atypicum</name>
    <dbReference type="NCBI Taxonomy" id="191610"/>
    <lineage>
        <taxon>Bacteria</taxon>
        <taxon>Bacillati</taxon>
        <taxon>Actinomycetota</taxon>
        <taxon>Actinomycetes</taxon>
        <taxon>Mycobacteriales</taxon>
        <taxon>Corynebacteriaceae</taxon>
        <taxon>Corynebacterium</taxon>
    </lineage>
</organism>
<dbReference type="Pfam" id="PF18096">
    <property type="entry name" value="Thump_like"/>
    <property type="match status" value="1"/>
</dbReference>
<protein>
    <recommendedName>
        <fullName evidence="1">THUMP-like domain-containing protein</fullName>
    </recommendedName>
</protein>
<evidence type="ECO:0000313" key="3">
    <source>
        <dbReference type="Proteomes" id="UP000028504"/>
    </source>
</evidence>
<name>A0ABM5QN83_9CORY</name>
<dbReference type="SUPFAM" id="SSF53335">
    <property type="entry name" value="S-adenosyl-L-methionine-dependent methyltransferases"/>
    <property type="match status" value="1"/>
</dbReference>
<accession>A0ABM5QN83</accession>